<evidence type="ECO:0000313" key="1">
    <source>
        <dbReference type="EMBL" id="MBX58755.1"/>
    </source>
</evidence>
<organism evidence="1">
    <name type="scientific">Rhizophora mucronata</name>
    <name type="common">Asiatic mangrove</name>
    <dbReference type="NCBI Taxonomy" id="61149"/>
    <lineage>
        <taxon>Eukaryota</taxon>
        <taxon>Viridiplantae</taxon>
        <taxon>Streptophyta</taxon>
        <taxon>Embryophyta</taxon>
        <taxon>Tracheophyta</taxon>
        <taxon>Spermatophyta</taxon>
        <taxon>Magnoliopsida</taxon>
        <taxon>eudicotyledons</taxon>
        <taxon>Gunneridae</taxon>
        <taxon>Pentapetalae</taxon>
        <taxon>rosids</taxon>
        <taxon>fabids</taxon>
        <taxon>Malpighiales</taxon>
        <taxon>Rhizophoraceae</taxon>
        <taxon>Rhizophora</taxon>
    </lineage>
</organism>
<reference evidence="1" key="1">
    <citation type="submission" date="2018-02" db="EMBL/GenBank/DDBJ databases">
        <title>Rhizophora mucronata_Transcriptome.</title>
        <authorList>
            <person name="Meera S.P."/>
            <person name="Sreeshan A."/>
            <person name="Augustine A."/>
        </authorList>
    </citation>
    <scope>NUCLEOTIDE SEQUENCE</scope>
    <source>
        <tissue evidence="1">Leaf</tissue>
    </source>
</reference>
<accession>A0A2P2PVM6</accession>
<dbReference type="EMBL" id="GGEC01078271">
    <property type="protein sequence ID" value="MBX58755.1"/>
    <property type="molecule type" value="Transcribed_RNA"/>
</dbReference>
<sequence>MRAVCISCWNSCRQRALLSIEEDLCGKSISFGYINSRSKLLFEGDDRLLLSRHRRIGLWI</sequence>
<name>A0A2P2PVM6_RHIMU</name>
<protein>
    <submittedName>
        <fullName evidence="1">Uncharacterized protein</fullName>
    </submittedName>
</protein>
<proteinExistence type="predicted"/>
<dbReference type="AlphaFoldDB" id="A0A2P2PVM6"/>